<dbReference type="EMBL" id="FR907152">
    <property type="protein sequence ID" value="CDQ86176.1"/>
    <property type="molecule type" value="Genomic_DNA"/>
</dbReference>
<protein>
    <submittedName>
        <fullName evidence="5">Uncharacterized protein</fullName>
    </submittedName>
</protein>
<accession>A0A060Y377</accession>
<evidence type="ECO:0000256" key="3">
    <source>
        <dbReference type="ARBA" id="ARBA00022989"/>
    </source>
</evidence>
<reference evidence="5" key="1">
    <citation type="journal article" date="2014" name="Nat. Commun.">
        <title>The rainbow trout genome provides novel insights into evolution after whole-genome duplication in vertebrates.</title>
        <authorList>
            <person name="Berthelot C."/>
            <person name="Brunet F."/>
            <person name="Chalopin D."/>
            <person name="Juanchich A."/>
            <person name="Bernard M."/>
            <person name="Noel B."/>
            <person name="Bento P."/>
            <person name="Da Silva C."/>
            <person name="Labadie K."/>
            <person name="Alberti A."/>
            <person name="Aury J.M."/>
            <person name="Louis A."/>
            <person name="Dehais P."/>
            <person name="Bardou P."/>
            <person name="Montfort J."/>
            <person name="Klopp C."/>
            <person name="Cabau C."/>
            <person name="Gaspin C."/>
            <person name="Thorgaard G.H."/>
            <person name="Boussaha M."/>
            <person name="Quillet E."/>
            <person name="Guyomard R."/>
            <person name="Galiana D."/>
            <person name="Bobe J."/>
            <person name="Volff J.N."/>
            <person name="Genet C."/>
            <person name="Wincker P."/>
            <person name="Jaillon O."/>
            <person name="Roest Crollius H."/>
            <person name="Guiguen Y."/>
        </authorList>
    </citation>
    <scope>NUCLEOTIDE SEQUENCE [LARGE SCALE GENOMIC DNA]</scope>
</reference>
<evidence type="ECO:0000313" key="6">
    <source>
        <dbReference type="Proteomes" id="UP000193380"/>
    </source>
</evidence>
<keyword evidence="3" id="KW-1133">Transmembrane helix</keyword>
<keyword evidence="2" id="KW-0812">Transmembrane</keyword>
<dbReference type="PANTHER" id="PTHR12489:SF18">
    <property type="entry name" value="LHFPL TETRASPAN SUBFAMILY MEMBER 5 PROTEIN"/>
    <property type="match status" value="1"/>
</dbReference>
<dbReference type="Proteomes" id="UP000193380">
    <property type="component" value="Unassembled WGS sequence"/>
</dbReference>
<evidence type="ECO:0000256" key="2">
    <source>
        <dbReference type="ARBA" id="ARBA00022692"/>
    </source>
</evidence>
<dbReference type="GO" id="GO:0005886">
    <property type="term" value="C:plasma membrane"/>
    <property type="evidence" value="ECO:0007669"/>
    <property type="project" value="TreeGrafter"/>
</dbReference>
<reference evidence="5" key="2">
    <citation type="submission" date="2014-03" db="EMBL/GenBank/DDBJ databases">
        <authorList>
            <person name="Genoscope - CEA"/>
        </authorList>
    </citation>
    <scope>NUCLEOTIDE SEQUENCE</scope>
</reference>
<dbReference type="STRING" id="8022.A0A060Y377"/>
<gene>
    <name evidence="5" type="ORF">GSONMT00025508001</name>
</gene>
<name>A0A060Y377_ONCMY</name>
<proteinExistence type="predicted"/>
<organism evidence="5 6">
    <name type="scientific">Oncorhynchus mykiss</name>
    <name type="common">Rainbow trout</name>
    <name type="synonym">Salmo gairdneri</name>
    <dbReference type="NCBI Taxonomy" id="8022"/>
    <lineage>
        <taxon>Eukaryota</taxon>
        <taxon>Metazoa</taxon>
        <taxon>Chordata</taxon>
        <taxon>Craniata</taxon>
        <taxon>Vertebrata</taxon>
        <taxon>Euteleostomi</taxon>
        <taxon>Actinopterygii</taxon>
        <taxon>Neopterygii</taxon>
        <taxon>Teleostei</taxon>
        <taxon>Protacanthopterygii</taxon>
        <taxon>Salmoniformes</taxon>
        <taxon>Salmonidae</taxon>
        <taxon>Salmoninae</taxon>
        <taxon>Oncorhynchus</taxon>
    </lineage>
</organism>
<keyword evidence="4" id="KW-0472">Membrane</keyword>
<dbReference type="Pfam" id="PF10242">
    <property type="entry name" value="L_HMGIC_fpl"/>
    <property type="match status" value="1"/>
</dbReference>
<dbReference type="GO" id="GO:0050974">
    <property type="term" value="P:detection of mechanical stimulus involved in sensory perception"/>
    <property type="evidence" value="ECO:0007669"/>
    <property type="project" value="TreeGrafter"/>
</dbReference>
<dbReference type="InterPro" id="IPR019372">
    <property type="entry name" value="LHFPL"/>
</dbReference>
<dbReference type="PaxDb" id="8022-A0A060Y377"/>
<comment type="subcellular location">
    <subcellularLocation>
        <location evidence="1">Membrane</location>
        <topology evidence="1">Multi-pass membrane protein</topology>
    </subcellularLocation>
</comment>
<evidence type="ECO:0000256" key="1">
    <source>
        <dbReference type="ARBA" id="ARBA00004141"/>
    </source>
</evidence>
<evidence type="ECO:0000256" key="4">
    <source>
        <dbReference type="ARBA" id="ARBA00023136"/>
    </source>
</evidence>
<evidence type="ECO:0000313" key="5">
    <source>
        <dbReference type="EMBL" id="CDQ86176.1"/>
    </source>
</evidence>
<dbReference type="PANTHER" id="PTHR12489">
    <property type="entry name" value="LIPOMA HMGIC FUSION PARTNER-LIKE PROTEIN"/>
    <property type="match status" value="1"/>
</dbReference>
<dbReference type="GO" id="GO:0007605">
    <property type="term" value="P:sensory perception of sound"/>
    <property type="evidence" value="ECO:0007669"/>
    <property type="project" value="TreeGrafter"/>
</dbReference>
<sequence length="70" mass="7882">MSTTEKVETKSKKMVVFIQPYWIGDSVNTPQAGYFGLFHYCIGNALTSELICKGKALKGPICSCYIHFWT</sequence>
<dbReference type="AlphaFoldDB" id="A0A060Y377"/>